<evidence type="ECO:0000313" key="10">
    <source>
        <dbReference type="EMBL" id="PBC32013.1"/>
    </source>
</evidence>
<proteinExistence type="inferred from homology"/>
<accession>A0A2A3EJM4</accession>
<keyword evidence="3 8" id="KW-0812">Transmembrane</keyword>
<evidence type="ECO:0000256" key="2">
    <source>
        <dbReference type="ARBA" id="ARBA00008932"/>
    </source>
</evidence>
<protein>
    <submittedName>
        <fullName evidence="10">Vesicle-associated membrane protein/synaptobrevin-binding protein</fullName>
    </submittedName>
</protein>
<feature type="domain" description="MSP" evidence="9">
    <location>
        <begin position="7"/>
        <end position="126"/>
    </location>
</feature>
<dbReference type="Proteomes" id="UP000242457">
    <property type="component" value="Unassembled WGS sequence"/>
</dbReference>
<evidence type="ECO:0000256" key="1">
    <source>
        <dbReference type="ARBA" id="ARBA00004211"/>
    </source>
</evidence>
<feature type="compositionally biased region" description="Polar residues" evidence="7">
    <location>
        <begin position="139"/>
        <end position="148"/>
    </location>
</feature>
<dbReference type="OrthoDB" id="264603at2759"/>
<gene>
    <name evidence="10" type="ORF">APICC_01483</name>
</gene>
<feature type="coiled-coil region" evidence="6">
    <location>
        <begin position="170"/>
        <end position="197"/>
    </location>
</feature>
<dbReference type="GO" id="GO:0005886">
    <property type="term" value="C:plasma membrane"/>
    <property type="evidence" value="ECO:0007669"/>
    <property type="project" value="TreeGrafter"/>
</dbReference>
<evidence type="ECO:0000313" key="11">
    <source>
        <dbReference type="Proteomes" id="UP000242457"/>
    </source>
</evidence>
<evidence type="ECO:0000256" key="5">
    <source>
        <dbReference type="ARBA" id="ARBA00023136"/>
    </source>
</evidence>
<feature type="transmembrane region" description="Helical" evidence="8">
    <location>
        <begin position="228"/>
        <end position="246"/>
    </location>
</feature>
<evidence type="ECO:0000256" key="4">
    <source>
        <dbReference type="ARBA" id="ARBA00022989"/>
    </source>
</evidence>
<evidence type="ECO:0000256" key="3">
    <source>
        <dbReference type="ARBA" id="ARBA00022692"/>
    </source>
</evidence>
<dbReference type="GO" id="GO:0005789">
    <property type="term" value="C:endoplasmic reticulum membrane"/>
    <property type="evidence" value="ECO:0007669"/>
    <property type="project" value="InterPro"/>
</dbReference>
<dbReference type="AlphaFoldDB" id="A0A2A3EJM4"/>
<name>A0A2A3EJM4_APICC</name>
<keyword evidence="6" id="KW-0175">Coiled coil</keyword>
<dbReference type="Gene3D" id="2.60.40.10">
    <property type="entry name" value="Immunoglobulins"/>
    <property type="match status" value="1"/>
</dbReference>
<dbReference type="SUPFAM" id="SSF49354">
    <property type="entry name" value="PapD-like"/>
    <property type="match status" value="1"/>
</dbReference>
<dbReference type="InterPro" id="IPR000535">
    <property type="entry name" value="MSP_dom"/>
</dbReference>
<dbReference type="PIRSF" id="PIRSF019693">
    <property type="entry name" value="VAMP-associated"/>
    <property type="match status" value="1"/>
</dbReference>
<dbReference type="STRING" id="94128.A0A2A3EJM4"/>
<dbReference type="GO" id="GO:0090158">
    <property type="term" value="P:endoplasmic reticulum membrane organization"/>
    <property type="evidence" value="ECO:0007669"/>
    <property type="project" value="TreeGrafter"/>
</dbReference>
<feature type="region of interest" description="Disordered" evidence="7">
    <location>
        <begin position="139"/>
        <end position="161"/>
    </location>
</feature>
<keyword evidence="5 8" id="KW-0472">Membrane</keyword>
<dbReference type="GO" id="GO:0061817">
    <property type="term" value="P:endoplasmic reticulum-plasma membrane tethering"/>
    <property type="evidence" value="ECO:0007669"/>
    <property type="project" value="TreeGrafter"/>
</dbReference>
<dbReference type="Pfam" id="PF00635">
    <property type="entry name" value="Motile_Sperm"/>
    <property type="match status" value="1"/>
</dbReference>
<dbReference type="InterPro" id="IPR016763">
    <property type="entry name" value="VAP"/>
</dbReference>
<organism evidence="10 11">
    <name type="scientific">Apis cerana cerana</name>
    <name type="common">Oriental honeybee</name>
    <dbReference type="NCBI Taxonomy" id="94128"/>
    <lineage>
        <taxon>Eukaryota</taxon>
        <taxon>Metazoa</taxon>
        <taxon>Ecdysozoa</taxon>
        <taxon>Arthropoda</taxon>
        <taxon>Hexapoda</taxon>
        <taxon>Insecta</taxon>
        <taxon>Pterygota</taxon>
        <taxon>Neoptera</taxon>
        <taxon>Endopterygota</taxon>
        <taxon>Hymenoptera</taxon>
        <taxon>Apocrita</taxon>
        <taxon>Aculeata</taxon>
        <taxon>Apoidea</taxon>
        <taxon>Anthophila</taxon>
        <taxon>Apidae</taxon>
        <taxon>Apis</taxon>
    </lineage>
</organism>
<dbReference type="InterPro" id="IPR013783">
    <property type="entry name" value="Ig-like_fold"/>
</dbReference>
<comment type="subcellular location">
    <subcellularLocation>
        <location evidence="1">Membrane</location>
        <topology evidence="1">Single-pass type IV membrane protein</topology>
    </subcellularLocation>
</comment>
<comment type="similarity">
    <text evidence="2">Belongs to the VAMP-associated protein (VAP) (TC 9.B.17) family.</text>
</comment>
<reference evidence="10 11" key="1">
    <citation type="submission" date="2014-07" db="EMBL/GenBank/DDBJ databases">
        <title>Genomic and transcriptomic analysis on Apis cerana provide comprehensive insights into honey bee biology.</title>
        <authorList>
            <person name="Diao Q."/>
            <person name="Sun L."/>
            <person name="Zheng H."/>
            <person name="Zheng H."/>
            <person name="Xu S."/>
            <person name="Wang S."/>
            <person name="Zeng Z."/>
            <person name="Hu F."/>
            <person name="Su S."/>
            <person name="Wu J."/>
        </authorList>
    </citation>
    <scope>NUCLEOTIDE SEQUENCE [LARGE SCALE GENOMIC DNA]</scope>
    <source>
        <tissue evidence="10">Pupae without intestine</tissue>
    </source>
</reference>
<dbReference type="GO" id="GO:0033149">
    <property type="term" value="F:FFAT motif binding"/>
    <property type="evidence" value="ECO:0007669"/>
    <property type="project" value="TreeGrafter"/>
</dbReference>
<evidence type="ECO:0000259" key="9">
    <source>
        <dbReference type="PROSITE" id="PS50202"/>
    </source>
</evidence>
<dbReference type="PROSITE" id="PS50202">
    <property type="entry name" value="MSP"/>
    <property type="match status" value="1"/>
</dbReference>
<dbReference type="PANTHER" id="PTHR10809">
    <property type="entry name" value="VESICLE-ASSOCIATED MEMBRANE PROTEIN-ASSOCIATED PROTEIN"/>
    <property type="match status" value="1"/>
</dbReference>
<evidence type="ECO:0000256" key="6">
    <source>
        <dbReference type="SAM" id="Coils"/>
    </source>
</evidence>
<evidence type="ECO:0000256" key="8">
    <source>
        <dbReference type="SAM" id="Phobius"/>
    </source>
</evidence>
<keyword evidence="4 8" id="KW-1133">Transmembrane helix</keyword>
<sequence>MVKPEQILIIEPRSELRFRGPFTERTVTSYIKLTNPSNHKVYFKIKTTAPKRYCVRPNCGYLKPKEISQIAVTLQPFDFDPAEKNKHKFMVQALVAQDNDDEENPDMWKGIDPEQLMESKLKCVFENPVIKTMTADTTKSDVTTNNGKNKGVGDSVKSLPKVPGETEEKLIKAAQEVNQLREEESALRQENLQLKEDLLHLRNAMLVNEATLATKNINSQNSSESSPPVISILIAVLMVIVGYVLGKMI</sequence>
<dbReference type="InterPro" id="IPR008962">
    <property type="entry name" value="PapD-like_sf"/>
</dbReference>
<keyword evidence="11" id="KW-1185">Reference proteome</keyword>
<dbReference type="PANTHER" id="PTHR10809:SF6">
    <property type="entry name" value="AT11025P-RELATED"/>
    <property type="match status" value="1"/>
</dbReference>
<evidence type="ECO:0000256" key="7">
    <source>
        <dbReference type="SAM" id="MobiDB-lite"/>
    </source>
</evidence>
<dbReference type="EMBL" id="KZ288223">
    <property type="protein sequence ID" value="PBC32013.1"/>
    <property type="molecule type" value="Genomic_DNA"/>
</dbReference>